<organism evidence="2 3">
    <name type="scientific">Jiulongibacter sediminis</name>
    <dbReference type="NCBI Taxonomy" id="1605367"/>
    <lineage>
        <taxon>Bacteria</taxon>
        <taxon>Pseudomonadati</taxon>
        <taxon>Bacteroidota</taxon>
        <taxon>Cytophagia</taxon>
        <taxon>Cytophagales</taxon>
        <taxon>Leadbetterellaceae</taxon>
        <taxon>Jiulongibacter</taxon>
    </lineage>
</organism>
<keyword evidence="3" id="KW-1185">Reference proteome</keyword>
<evidence type="ECO:0000259" key="1">
    <source>
        <dbReference type="Pfam" id="PF19573"/>
    </source>
</evidence>
<accession>A0A0P7C8P5</accession>
<dbReference type="RefSeq" id="WP_055144950.1">
    <property type="nucleotide sequence ID" value="NZ_JXSZ01000005.1"/>
</dbReference>
<name>A0A0P7C8P5_9BACT</name>
<dbReference type="Proteomes" id="UP000050454">
    <property type="component" value="Unassembled WGS sequence"/>
</dbReference>
<protein>
    <recommendedName>
        <fullName evidence="1">DUF6089 domain-containing protein</fullName>
    </recommendedName>
</protein>
<dbReference type="Gene3D" id="2.40.160.20">
    <property type="match status" value="1"/>
</dbReference>
<reference evidence="2 3" key="1">
    <citation type="submission" date="2015-07" db="EMBL/GenBank/DDBJ databases">
        <title>The draft genome sequence of Leadbetterella sp. JN14-9.</title>
        <authorList>
            <person name="Liu Y."/>
            <person name="Du J."/>
            <person name="Shao Z."/>
        </authorList>
    </citation>
    <scope>NUCLEOTIDE SEQUENCE [LARGE SCALE GENOMIC DNA]</scope>
    <source>
        <strain evidence="2 3">JN14-9</strain>
    </source>
</reference>
<feature type="domain" description="DUF6089" evidence="1">
    <location>
        <begin position="10"/>
        <end position="239"/>
    </location>
</feature>
<sequence length="249" mass="28163">MFKKATFFLSGILIFLFFNLNAQTLEGGFGLGVSQYKGDLNPNFNPLVSRPGGHVMFRYNLSNAISLKGQTSFMLLAGHDGLSNNAANKARDMSFEGRIWDYHFDVEYNFLNFRSSGTIYKSSWTPFLQLGFGNYQMQHFKIDIAGFNYPLPVLKAHHQALNYGFGIKKQISSNWNINFTFSSKYLFNLESGDKLDNLYYVSDPLSVTGYNPAIASLLPPNNHTADQYFYTGVTLSYVLIGIKCPNPRR</sequence>
<dbReference type="AlphaFoldDB" id="A0A0P7C8P5"/>
<evidence type="ECO:0000313" key="3">
    <source>
        <dbReference type="Proteomes" id="UP000050454"/>
    </source>
</evidence>
<dbReference type="Pfam" id="PF19573">
    <property type="entry name" value="DUF6089"/>
    <property type="match status" value="1"/>
</dbReference>
<gene>
    <name evidence="2" type="ORF">AFM12_05845</name>
</gene>
<dbReference type="InterPro" id="IPR045743">
    <property type="entry name" value="DUF6089"/>
</dbReference>
<dbReference type="EMBL" id="LGTQ01000005">
    <property type="protein sequence ID" value="KPM50064.1"/>
    <property type="molecule type" value="Genomic_DNA"/>
</dbReference>
<dbReference type="OrthoDB" id="654178at2"/>
<comment type="caution">
    <text evidence="2">The sequence shown here is derived from an EMBL/GenBank/DDBJ whole genome shotgun (WGS) entry which is preliminary data.</text>
</comment>
<proteinExistence type="predicted"/>
<dbReference type="STRING" id="1605367.AFM12_05845"/>
<evidence type="ECO:0000313" key="2">
    <source>
        <dbReference type="EMBL" id="KPM50064.1"/>
    </source>
</evidence>